<dbReference type="Proteomes" id="UP000054047">
    <property type="component" value="Unassembled WGS sequence"/>
</dbReference>
<feature type="region of interest" description="Disordered" evidence="9">
    <location>
        <begin position="1"/>
        <end position="20"/>
    </location>
</feature>
<gene>
    <name evidence="11" type="ORF">ANCDUO_13678</name>
</gene>
<evidence type="ECO:0000259" key="10">
    <source>
        <dbReference type="Pfam" id="PF00271"/>
    </source>
</evidence>
<protein>
    <recommendedName>
        <fullName evidence="2">DNA repair and recombination protein RAD54-like</fullName>
    </recommendedName>
    <alternativeName>
        <fullName evidence="8">Protein okra</fullName>
    </alternativeName>
</protein>
<dbReference type="InterPro" id="IPR049730">
    <property type="entry name" value="SNF2/RAD54-like_C"/>
</dbReference>
<dbReference type="Pfam" id="PF00271">
    <property type="entry name" value="Helicase_C"/>
    <property type="match status" value="1"/>
</dbReference>
<evidence type="ECO:0000256" key="6">
    <source>
        <dbReference type="ARBA" id="ARBA00023306"/>
    </source>
</evidence>
<keyword evidence="4" id="KW-0498">Mitosis</keyword>
<evidence type="ECO:0000313" key="11">
    <source>
        <dbReference type="EMBL" id="KIH56146.1"/>
    </source>
</evidence>
<dbReference type="SUPFAM" id="SSF52540">
    <property type="entry name" value="P-loop containing nucleoside triphosphate hydrolases"/>
    <property type="match status" value="1"/>
</dbReference>
<comment type="function">
    <text evidence="7">Involved in mitotic DNA repair and meiotic recombination. Functions in the recombinational DNA repair pathway. Essential for interhomolog gene conversion (GC), but may have a less important role in intersister GC than spn-A/Rad51. In the presence of DNA, spn-A/Rad51 enhances the ATPase activity of okr/Rad54.</text>
</comment>
<dbReference type="PANTHER" id="PTHR45629:SF7">
    <property type="entry name" value="DNA EXCISION REPAIR PROTEIN ERCC-6-RELATED"/>
    <property type="match status" value="1"/>
</dbReference>
<dbReference type="GO" id="GO:0015616">
    <property type="term" value="F:DNA translocase activity"/>
    <property type="evidence" value="ECO:0007669"/>
    <property type="project" value="TreeGrafter"/>
</dbReference>
<dbReference type="GO" id="GO:0005634">
    <property type="term" value="C:nucleus"/>
    <property type="evidence" value="ECO:0007669"/>
    <property type="project" value="TreeGrafter"/>
</dbReference>
<keyword evidence="5" id="KW-0378">Hydrolase</keyword>
<organism evidence="11 12">
    <name type="scientific">Ancylostoma duodenale</name>
    <dbReference type="NCBI Taxonomy" id="51022"/>
    <lineage>
        <taxon>Eukaryota</taxon>
        <taxon>Metazoa</taxon>
        <taxon>Ecdysozoa</taxon>
        <taxon>Nematoda</taxon>
        <taxon>Chromadorea</taxon>
        <taxon>Rhabditida</taxon>
        <taxon>Rhabditina</taxon>
        <taxon>Rhabditomorpha</taxon>
        <taxon>Strongyloidea</taxon>
        <taxon>Ancylostomatidae</taxon>
        <taxon>Ancylostomatinae</taxon>
        <taxon>Ancylostoma</taxon>
    </lineage>
</organism>
<dbReference type="AlphaFoldDB" id="A0A0C2GGB5"/>
<dbReference type="GO" id="GO:0051301">
    <property type="term" value="P:cell division"/>
    <property type="evidence" value="ECO:0007669"/>
    <property type="project" value="UniProtKB-KW"/>
</dbReference>
<keyword evidence="3" id="KW-0132">Cell division</keyword>
<sequence>MQGGETGMRARQPDDAMKRRHMGGMDIGTYGFSLHIFDEELNSMIADCLLRRTAEVNQTHLPVRNEYILFCAPSPIQKNVLGALCSHVTGEPLVMIDMMRKAANHPAILYKKLSRTVIENDRVDYSHLLAAFPKNYGSRPAALADSGKLSVFVEMMASFRQHGECAVVVSNYTKTLDMISSLCSSLGLCVMRLDGQTPIADRQALVTKFNSERDPENVFLLSTRAGVTYDDFVPSEGCNHTHPCLKSYLSLVLPSVFVLGSFLW</sequence>
<dbReference type="PANTHER" id="PTHR45629">
    <property type="entry name" value="SNF2/RAD54 FAMILY MEMBER"/>
    <property type="match status" value="1"/>
</dbReference>
<dbReference type="InterPro" id="IPR001650">
    <property type="entry name" value="Helicase_C-like"/>
</dbReference>
<evidence type="ECO:0000256" key="5">
    <source>
        <dbReference type="ARBA" id="ARBA00022801"/>
    </source>
</evidence>
<reference evidence="11 12" key="1">
    <citation type="submission" date="2013-12" db="EMBL/GenBank/DDBJ databases">
        <title>Draft genome of the parsitic nematode Ancylostoma duodenale.</title>
        <authorList>
            <person name="Mitreva M."/>
        </authorList>
    </citation>
    <scope>NUCLEOTIDE SEQUENCE [LARGE SCALE GENOMIC DNA]</scope>
    <source>
        <strain evidence="11 12">Zhejiang</strain>
    </source>
</reference>
<proteinExistence type="predicted"/>
<evidence type="ECO:0000256" key="7">
    <source>
        <dbReference type="ARBA" id="ARBA00024776"/>
    </source>
</evidence>
<dbReference type="CDD" id="cd18793">
    <property type="entry name" value="SF2_C_SNF"/>
    <property type="match status" value="1"/>
</dbReference>
<comment type="subunit">
    <text evidence="1">Interacts (via N-terminus) with spn-A/Rad51.</text>
</comment>
<name>A0A0C2GGB5_9BILA</name>
<dbReference type="OrthoDB" id="448448at2759"/>
<keyword evidence="12" id="KW-1185">Reference proteome</keyword>
<dbReference type="InterPro" id="IPR027417">
    <property type="entry name" value="P-loop_NTPase"/>
</dbReference>
<evidence type="ECO:0000256" key="9">
    <source>
        <dbReference type="SAM" id="MobiDB-lite"/>
    </source>
</evidence>
<evidence type="ECO:0000313" key="12">
    <source>
        <dbReference type="Proteomes" id="UP000054047"/>
    </source>
</evidence>
<dbReference type="GO" id="GO:0016787">
    <property type="term" value="F:hydrolase activity"/>
    <property type="evidence" value="ECO:0007669"/>
    <property type="project" value="UniProtKB-KW"/>
</dbReference>
<evidence type="ECO:0000256" key="3">
    <source>
        <dbReference type="ARBA" id="ARBA00022618"/>
    </source>
</evidence>
<keyword evidence="6" id="KW-0131">Cell cycle</keyword>
<dbReference type="GO" id="GO:0000724">
    <property type="term" value="P:double-strand break repair via homologous recombination"/>
    <property type="evidence" value="ECO:0007669"/>
    <property type="project" value="TreeGrafter"/>
</dbReference>
<accession>A0A0C2GGB5</accession>
<dbReference type="InterPro" id="IPR050496">
    <property type="entry name" value="SNF2_RAD54_helicase_repair"/>
</dbReference>
<dbReference type="GO" id="GO:0007131">
    <property type="term" value="P:reciprocal meiotic recombination"/>
    <property type="evidence" value="ECO:0007669"/>
    <property type="project" value="TreeGrafter"/>
</dbReference>
<evidence type="ECO:0000256" key="1">
    <source>
        <dbReference type="ARBA" id="ARBA00011467"/>
    </source>
</evidence>
<evidence type="ECO:0000256" key="4">
    <source>
        <dbReference type="ARBA" id="ARBA00022776"/>
    </source>
</evidence>
<dbReference type="EMBL" id="KN736195">
    <property type="protein sequence ID" value="KIH56146.1"/>
    <property type="molecule type" value="Genomic_DNA"/>
</dbReference>
<dbReference type="Gene3D" id="3.40.50.300">
    <property type="entry name" value="P-loop containing nucleotide triphosphate hydrolases"/>
    <property type="match status" value="1"/>
</dbReference>
<feature type="domain" description="Helicase C-terminal" evidence="10">
    <location>
        <begin position="148"/>
        <end position="226"/>
    </location>
</feature>
<evidence type="ECO:0000256" key="2">
    <source>
        <dbReference type="ARBA" id="ARBA00015341"/>
    </source>
</evidence>
<evidence type="ECO:0000256" key="8">
    <source>
        <dbReference type="ARBA" id="ARBA00029956"/>
    </source>
</evidence>